<dbReference type="OMA" id="HYAEHFG"/>
<dbReference type="GO" id="GO:0006508">
    <property type="term" value="P:proteolysis"/>
    <property type="evidence" value="ECO:0007669"/>
    <property type="project" value="UniProtKB-KW"/>
</dbReference>
<dbReference type="InterPro" id="IPR008758">
    <property type="entry name" value="Peptidase_S28"/>
</dbReference>
<dbReference type="OrthoDB" id="1735038at2759"/>
<evidence type="ECO:0000256" key="3">
    <source>
        <dbReference type="ARBA" id="ARBA00022729"/>
    </source>
</evidence>
<dbReference type="GO" id="GO:0008239">
    <property type="term" value="F:dipeptidyl-peptidase activity"/>
    <property type="evidence" value="ECO:0007669"/>
    <property type="project" value="TreeGrafter"/>
</dbReference>
<feature type="chain" id="PRO_5007087601" evidence="6">
    <location>
        <begin position="18"/>
        <end position="569"/>
    </location>
</feature>
<comment type="caution">
    <text evidence="7">The sequence shown here is derived from an EMBL/GenBank/DDBJ whole genome shotgun (WGS) entry which is preliminary data.</text>
</comment>
<dbReference type="Pfam" id="PF05577">
    <property type="entry name" value="Peptidase_S28"/>
    <property type="match status" value="1"/>
</dbReference>
<evidence type="ECO:0000256" key="4">
    <source>
        <dbReference type="ARBA" id="ARBA00022801"/>
    </source>
</evidence>
<dbReference type="EMBL" id="BCMY01000014">
    <property type="protein sequence ID" value="GAQ44880.1"/>
    <property type="molecule type" value="Genomic_DNA"/>
</dbReference>
<evidence type="ECO:0000256" key="2">
    <source>
        <dbReference type="ARBA" id="ARBA00022670"/>
    </source>
</evidence>
<protein>
    <submittedName>
        <fullName evidence="7">Extracelular serine carboxypeptidase</fullName>
    </submittedName>
</protein>
<feature type="signal peptide" evidence="6">
    <location>
        <begin position="1"/>
        <end position="17"/>
    </location>
</feature>
<evidence type="ECO:0000313" key="7">
    <source>
        <dbReference type="EMBL" id="GAQ44880.1"/>
    </source>
</evidence>
<sequence length="569" mass="63064">MFLSLPLLGTLIASTVALDSSPLELRVPHLHQLSQLSKPHQDTFNQESASFPVYNLSVPIDHFHNESRYEPHTNATFGLRYWLDTSHYQPGGPVFVIAAGETDGSDRIPFLSQGVVNQLAAAYNGVGLILEHRYYGESYPFANLTTENIRFLTTEQALADYAYFASNIVFPGLEHLDLTAATTPWIAYGGSYAGAFVAFLRKLYPDLYWGAVSSSGVTEAIIDYWEYYEPIRLYGPSQCISTLQTSIDIVDRILIDHADNKTLAQQLKSVFGGSATNLSNQDFVSSLSYGLDSFQSRNWDKSIGTPLFRAFCNNITHSDLLYPSTAEPISASVKQLVQTAGYDPSNTTLVNNFLNWIGFLSTSKVFTDSSSETSSSNVTTWTVPQPLTKDSGTSWNYQVCVEWGYFTTGSSVPSNIKPLISRLLDLPYLSSFCPNTFGIKTPPDVQRINQFGGFNFSYPRVAIIGGLADPWRDSTPLADGVDWQSRKSTDSEPIILLDIPAADVWDGVRGAVHHWDQNGLSGQQEKDGEKAPKEIVSVHKEVVRFVGVWLNEWKGKSSDVDENIYQTVL</sequence>
<comment type="similarity">
    <text evidence="1">Belongs to the peptidase S28 family.</text>
</comment>
<dbReference type="Proteomes" id="UP000068243">
    <property type="component" value="Unassembled WGS sequence"/>
</dbReference>
<dbReference type="VEuPathDB" id="FungiDB:M747DRAFT_300033"/>
<dbReference type="PaxDb" id="5061-CADANGAP00009842"/>
<evidence type="ECO:0000313" key="8">
    <source>
        <dbReference type="Proteomes" id="UP000068243"/>
    </source>
</evidence>
<dbReference type="AlphaFoldDB" id="A0A100IPA5"/>
<dbReference type="VEuPathDB" id="FungiDB:ATCC64974_36520"/>
<dbReference type="GO" id="GO:0070008">
    <property type="term" value="F:serine-type exopeptidase activity"/>
    <property type="evidence" value="ECO:0007669"/>
    <property type="project" value="InterPro"/>
</dbReference>
<dbReference type="PANTHER" id="PTHR11010:SF117">
    <property type="entry name" value="SERINE PROTEASE 16"/>
    <property type="match status" value="1"/>
</dbReference>
<evidence type="ECO:0000256" key="1">
    <source>
        <dbReference type="ARBA" id="ARBA00011079"/>
    </source>
</evidence>
<keyword evidence="3 6" id="KW-0732">Signal</keyword>
<dbReference type="FunFam" id="3.40.50.1820:FF:000251">
    <property type="entry name" value="Extracelular serine carboxypeptidase, putative"/>
    <property type="match status" value="1"/>
</dbReference>
<keyword evidence="4" id="KW-0378">Hydrolase</keyword>
<dbReference type="GO" id="GO:0004180">
    <property type="term" value="F:carboxypeptidase activity"/>
    <property type="evidence" value="ECO:0007669"/>
    <property type="project" value="UniProtKB-KW"/>
</dbReference>
<keyword evidence="7" id="KW-0121">Carboxypeptidase</keyword>
<dbReference type="InterPro" id="IPR029058">
    <property type="entry name" value="AB_hydrolase_fold"/>
</dbReference>
<evidence type="ECO:0000256" key="6">
    <source>
        <dbReference type="SAM" id="SignalP"/>
    </source>
</evidence>
<proteinExistence type="inferred from homology"/>
<evidence type="ECO:0000256" key="5">
    <source>
        <dbReference type="ARBA" id="ARBA00023180"/>
    </source>
</evidence>
<dbReference type="VEuPathDB" id="FungiDB:ASPNIDRAFT2_1183095"/>
<keyword evidence="2" id="KW-0645">Protease</keyword>
<dbReference type="Gene3D" id="3.40.50.1820">
    <property type="entry name" value="alpha/beta hydrolase"/>
    <property type="match status" value="2"/>
</dbReference>
<dbReference type="SUPFAM" id="SSF53474">
    <property type="entry name" value="alpha/beta-Hydrolases"/>
    <property type="match status" value="1"/>
</dbReference>
<name>A0A100IPA5_ASPNG</name>
<dbReference type="PANTHER" id="PTHR11010">
    <property type="entry name" value="PROTEASE S28 PRO-X CARBOXYPEPTIDASE-RELATED"/>
    <property type="match status" value="1"/>
</dbReference>
<dbReference type="VEuPathDB" id="FungiDB:An12g05960"/>
<organism evidence="7 8">
    <name type="scientific">Aspergillus niger</name>
    <dbReference type="NCBI Taxonomy" id="5061"/>
    <lineage>
        <taxon>Eukaryota</taxon>
        <taxon>Fungi</taxon>
        <taxon>Dikarya</taxon>
        <taxon>Ascomycota</taxon>
        <taxon>Pezizomycotina</taxon>
        <taxon>Eurotiomycetes</taxon>
        <taxon>Eurotiomycetidae</taxon>
        <taxon>Eurotiales</taxon>
        <taxon>Aspergillaceae</taxon>
        <taxon>Aspergillus</taxon>
        <taxon>Aspergillus subgen. Circumdati</taxon>
    </lineage>
</organism>
<gene>
    <name evidence="7" type="ORF">ABL_07541</name>
</gene>
<keyword evidence="5" id="KW-0325">Glycoprotein</keyword>
<reference evidence="8" key="1">
    <citation type="journal article" date="2016" name="Genome Announc.">
        <title>Draft genome sequence of Aspergillus niger strain An76.</title>
        <authorList>
            <person name="Gong W."/>
            <person name="Cheng Z."/>
            <person name="Zhang H."/>
            <person name="Liu L."/>
            <person name="Gao P."/>
            <person name="Wang L."/>
        </authorList>
    </citation>
    <scope>NUCLEOTIDE SEQUENCE [LARGE SCALE GENOMIC DNA]</scope>
    <source>
        <strain evidence="8">An76</strain>
    </source>
</reference>
<accession>A0A100IPA5</accession>